<dbReference type="SUPFAM" id="SSF46785">
    <property type="entry name" value="Winged helix' DNA-binding domain"/>
    <property type="match status" value="1"/>
</dbReference>
<comment type="caution">
    <text evidence="4">The sequence shown here is derived from an EMBL/GenBank/DDBJ whole genome shotgun (WGS) entry which is preliminary data.</text>
</comment>
<dbReference type="PANTHER" id="PTHR34580">
    <property type="match status" value="1"/>
</dbReference>
<protein>
    <submittedName>
        <fullName evidence="4">WYL domain-containing protein</fullName>
    </submittedName>
</protein>
<keyword evidence="5" id="KW-1185">Reference proteome</keyword>
<sequence length="323" mass="35038">MTRPIARVLSLLEILQGGGTRTVAELAERLDVDERTVRRYVDHLLDLDIPVRSVRGRYGGYRLAPGYRMPPLMLTDEEALAVLLGLVAGRRAGLITTSVAAAESAAAKVRRVLPGALGRRLDALQEVADFTAPARATLTAEAAVLLTVAEAARDRRPVELGYVAGHGRASERVVHPYGVVAHSGRWYLTGLDSASDEVRTFRVDRITTVGLRAGTFGAPPGFDPAKQVLDAIAGAPHRHEVSVRIRSASEQIRSVLPPALARLEEIDDAWVRARIRAQRLDWIPPLLAALDCPFVIERPDALRDRVQELATRLSGFAAAAPES</sequence>
<evidence type="ECO:0000256" key="2">
    <source>
        <dbReference type="ARBA" id="ARBA00023163"/>
    </source>
</evidence>
<evidence type="ECO:0000256" key="1">
    <source>
        <dbReference type="ARBA" id="ARBA00023015"/>
    </source>
</evidence>
<dbReference type="Pfam" id="PF08279">
    <property type="entry name" value="HTH_11"/>
    <property type="match status" value="1"/>
</dbReference>
<feature type="domain" description="HTH deoR-type" evidence="3">
    <location>
        <begin position="4"/>
        <end position="63"/>
    </location>
</feature>
<proteinExistence type="predicted"/>
<keyword evidence="1" id="KW-0805">Transcription regulation</keyword>
<reference evidence="5" key="1">
    <citation type="journal article" date="2019" name="Int. J. Syst. Evol. Microbiol.">
        <title>The Global Catalogue of Microorganisms (GCM) 10K type strain sequencing project: providing services to taxonomists for standard genome sequencing and annotation.</title>
        <authorList>
            <consortium name="The Broad Institute Genomics Platform"/>
            <consortium name="The Broad Institute Genome Sequencing Center for Infectious Disease"/>
            <person name="Wu L."/>
            <person name="Ma J."/>
        </authorList>
    </citation>
    <scope>NUCLEOTIDE SEQUENCE [LARGE SCALE GENOMIC DNA]</scope>
    <source>
        <strain evidence="5">JCM 16898</strain>
    </source>
</reference>
<dbReference type="Pfam" id="PF13280">
    <property type="entry name" value="WYL"/>
    <property type="match status" value="1"/>
</dbReference>
<keyword evidence="2" id="KW-0804">Transcription</keyword>
<dbReference type="InterPro" id="IPR051534">
    <property type="entry name" value="CBASS_pafABC_assoc_protein"/>
</dbReference>
<dbReference type="RefSeq" id="WP_344859303.1">
    <property type="nucleotide sequence ID" value="NZ_BAAAZN010000005.1"/>
</dbReference>
<dbReference type="PROSITE" id="PS51000">
    <property type="entry name" value="HTH_DEOR_2"/>
    <property type="match status" value="1"/>
</dbReference>
<dbReference type="PROSITE" id="PS52050">
    <property type="entry name" value="WYL"/>
    <property type="match status" value="1"/>
</dbReference>
<gene>
    <name evidence="4" type="ORF">GCM10022222_26880</name>
</gene>
<dbReference type="InterPro" id="IPR036390">
    <property type="entry name" value="WH_DNA-bd_sf"/>
</dbReference>
<dbReference type="Pfam" id="PF25583">
    <property type="entry name" value="WCX"/>
    <property type="match status" value="1"/>
</dbReference>
<dbReference type="PANTHER" id="PTHR34580:SF3">
    <property type="entry name" value="PROTEIN PAFB"/>
    <property type="match status" value="1"/>
</dbReference>
<dbReference type="InterPro" id="IPR001034">
    <property type="entry name" value="DeoR_HTH"/>
</dbReference>
<name>A0ABP6VZT4_9PSEU</name>
<dbReference type="InterPro" id="IPR026881">
    <property type="entry name" value="WYL_dom"/>
</dbReference>
<organism evidence="4 5">
    <name type="scientific">Amycolatopsis ultiminotia</name>
    <dbReference type="NCBI Taxonomy" id="543629"/>
    <lineage>
        <taxon>Bacteria</taxon>
        <taxon>Bacillati</taxon>
        <taxon>Actinomycetota</taxon>
        <taxon>Actinomycetes</taxon>
        <taxon>Pseudonocardiales</taxon>
        <taxon>Pseudonocardiaceae</taxon>
        <taxon>Amycolatopsis</taxon>
    </lineage>
</organism>
<accession>A0ABP6VZT4</accession>
<dbReference type="InterPro" id="IPR057727">
    <property type="entry name" value="WCX_dom"/>
</dbReference>
<dbReference type="InterPro" id="IPR013196">
    <property type="entry name" value="HTH_11"/>
</dbReference>
<evidence type="ECO:0000313" key="5">
    <source>
        <dbReference type="Proteomes" id="UP001500689"/>
    </source>
</evidence>
<dbReference type="Proteomes" id="UP001500689">
    <property type="component" value="Unassembled WGS sequence"/>
</dbReference>
<dbReference type="InterPro" id="IPR028349">
    <property type="entry name" value="PafC-like"/>
</dbReference>
<dbReference type="EMBL" id="BAAAZN010000005">
    <property type="protein sequence ID" value="GAA3541827.1"/>
    <property type="molecule type" value="Genomic_DNA"/>
</dbReference>
<evidence type="ECO:0000313" key="4">
    <source>
        <dbReference type="EMBL" id="GAA3541827.1"/>
    </source>
</evidence>
<dbReference type="InterPro" id="IPR036388">
    <property type="entry name" value="WH-like_DNA-bd_sf"/>
</dbReference>
<dbReference type="Gene3D" id="1.10.10.10">
    <property type="entry name" value="Winged helix-like DNA-binding domain superfamily/Winged helix DNA-binding domain"/>
    <property type="match status" value="1"/>
</dbReference>
<evidence type="ECO:0000259" key="3">
    <source>
        <dbReference type="PROSITE" id="PS51000"/>
    </source>
</evidence>
<dbReference type="PIRSF" id="PIRSF016838">
    <property type="entry name" value="PafC"/>
    <property type="match status" value="1"/>
</dbReference>